<evidence type="ECO:0000313" key="7">
    <source>
        <dbReference type="Proteomes" id="UP000388235"/>
    </source>
</evidence>
<comment type="function">
    <text evidence="5">Plays a role in cell envelope biogenesis, maintenance of cell envelope integrity and membrane homeostasis.</text>
</comment>
<dbReference type="NCBIfam" id="TIGR00997">
    <property type="entry name" value="ispZ"/>
    <property type="match status" value="1"/>
</dbReference>
<dbReference type="PANTHER" id="PTHR36917:SF1">
    <property type="entry name" value="INNER MEMBRANE-SPANNING PROTEIN YCIB"/>
    <property type="match status" value="1"/>
</dbReference>
<dbReference type="Pfam" id="PF04279">
    <property type="entry name" value="IspA"/>
    <property type="match status" value="1"/>
</dbReference>
<dbReference type="EMBL" id="CP045871">
    <property type="protein sequence ID" value="QGG80047.1"/>
    <property type="molecule type" value="Genomic_DNA"/>
</dbReference>
<dbReference type="AlphaFoldDB" id="A0A5Q2QDH0"/>
<evidence type="ECO:0000256" key="3">
    <source>
        <dbReference type="ARBA" id="ARBA00022989"/>
    </source>
</evidence>
<keyword evidence="2 5" id="KW-0812">Transmembrane</keyword>
<feature type="transmembrane region" description="Helical" evidence="5">
    <location>
        <begin position="81"/>
        <end position="103"/>
    </location>
</feature>
<dbReference type="GO" id="GO:0005886">
    <property type="term" value="C:plasma membrane"/>
    <property type="evidence" value="ECO:0007669"/>
    <property type="project" value="UniProtKB-SubCell"/>
</dbReference>
<sequence length="182" mass="20233">MKLLLDFLPIVLFFATYKWTGDLITATLVLIPATIAQVAFGYFKTRTLEPMPLVTLGLVVVLGGATVYLNDPIFIIWKPTLVNGLFAIAFVASEFVMGGIPVVKRLMGSAMTLPDALWIKLNRAWVMFFILSGATNLVVAYQFSEDTWVNFKLFGMLGLTLVFIVLQGVWMSRVAPESFNKD</sequence>
<accession>A0A5Q2QDH0</accession>
<dbReference type="OrthoDB" id="9788219at2"/>
<evidence type="ECO:0000256" key="2">
    <source>
        <dbReference type="ARBA" id="ARBA00022692"/>
    </source>
</evidence>
<proteinExistence type="inferred from homology"/>
<comment type="subcellular location">
    <subcellularLocation>
        <location evidence="5">Cell inner membrane</location>
        <topology evidence="5">Multi-pass membrane protein</topology>
    </subcellularLocation>
</comment>
<keyword evidence="4 5" id="KW-0472">Membrane</keyword>
<organism evidence="6 7">
    <name type="scientific">Litorivicinus lipolyticus</name>
    <dbReference type="NCBI Taxonomy" id="418701"/>
    <lineage>
        <taxon>Bacteria</taxon>
        <taxon>Pseudomonadati</taxon>
        <taxon>Pseudomonadota</taxon>
        <taxon>Gammaproteobacteria</taxon>
        <taxon>Oceanospirillales</taxon>
        <taxon>Litorivicinaceae</taxon>
        <taxon>Litorivicinus</taxon>
    </lineage>
</organism>
<dbReference type="HAMAP" id="MF_00189">
    <property type="entry name" value="YciB"/>
    <property type="match status" value="1"/>
</dbReference>
<evidence type="ECO:0000256" key="4">
    <source>
        <dbReference type="ARBA" id="ARBA00023136"/>
    </source>
</evidence>
<dbReference type="Proteomes" id="UP000388235">
    <property type="component" value="Chromosome"/>
</dbReference>
<reference evidence="6 7" key="1">
    <citation type="submission" date="2019-11" db="EMBL/GenBank/DDBJ databases">
        <authorList>
            <person name="Khan S.A."/>
            <person name="Jeon C.O."/>
            <person name="Chun B.H."/>
        </authorList>
    </citation>
    <scope>NUCLEOTIDE SEQUENCE [LARGE SCALE GENOMIC DNA]</scope>
    <source>
        <strain evidence="6 7">IMCC 1097</strain>
    </source>
</reference>
<name>A0A5Q2QDH0_9GAMM</name>
<feature type="transmembrane region" description="Helical" evidence="5">
    <location>
        <begin position="50"/>
        <end position="69"/>
    </location>
</feature>
<dbReference type="NCBIfam" id="NF001325">
    <property type="entry name" value="PRK00259.1-3"/>
    <property type="match status" value="1"/>
</dbReference>
<dbReference type="KEGG" id="llp:GH975_05430"/>
<gene>
    <name evidence="5" type="primary">yciB</name>
    <name evidence="6" type="ORF">GH975_05430</name>
</gene>
<evidence type="ECO:0000256" key="5">
    <source>
        <dbReference type="HAMAP-Rule" id="MF_00189"/>
    </source>
</evidence>
<keyword evidence="5" id="KW-0997">Cell inner membrane</keyword>
<comment type="similarity">
    <text evidence="5">Belongs to the YciB family.</text>
</comment>
<dbReference type="InterPro" id="IPR006008">
    <property type="entry name" value="YciB"/>
</dbReference>
<evidence type="ECO:0000313" key="6">
    <source>
        <dbReference type="EMBL" id="QGG80047.1"/>
    </source>
</evidence>
<feature type="transmembrane region" description="Helical" evidence="5">
    <location>
        <begin position="149"/>
        <end position="171"/>
    </location>
</feature>
<evidence type="ECO:0000256" key="1">
    <source>
        <dbReference type="ARBA" id="ARBA00022475"/>
    </source>
</evidence>
<protein>
    <recommendedName>
        <fullName evidence="5">Inner membrane-spanning protein YciB</fullName>
    </recommendedName>
</protein>
<feature type="transmembrane region" description="Helical" evidence="5">
    <location>
        <begin position="23"/>
        <end position="43"/>
    </location>
</feature>
<keyword evidence="3 5" id="KW-1133">Transmembrane helix</keyword>
<dbReference type="RefSeq" id="WP_153713551.1">
    <property type="nucleotide sequence ID" value="NZ_CP045871.1"/>
</dbReference>
<keyword evidence="1 5" id="KW-1003">Cell membrane</keyword>
<keyword evidence="7" id="KW-1185">Reference proteome</keyword>
<dbReference type="PANTHER" id="PTHR36917">
    <property type="entry name" value="INTRACELLULAR SEPTATION PROTEIN A-RELATED"/>
    <property type="match status" value="1"/>
</dbReference>
<feature type="transmembrane region" description="Helical" evidence="5">
    <location>
        <begin position="124"/>
        <end position="143"/>
    </location>
</feature>